<dbReference type="InterPro" id="IPR004219">
    <property type="entry name" value="TTvirus_Unk"/>
</dbReference>
<accession>A0AAU7SSK3</accession>
<keyword evidence="4 7" id="KW-1140">T=1 icosahedral capsid protein</keyword>
<evidence type="ECO:0000256" key="6">
    <source>
        <dbReference type="ARBA" id="ARBA00022844"/>
    </source>
</evidence>
<evidence type="ECO:0000256" key="9">
    <source>
        <dbReference type="SAM" id="MobiDB-lite"/>
    </source>
</evidence>
<keyword evidence="6 7" id="KW-0946">Virion</keyword>
<dbReference type="Pfam" id="PF02956">
    <property type="entry name" value="TT_ORF1"/>
    <property type="match status" value="1"/>
</dbReference>
<evidence type="ECO:0000256" key="4">
    <source>
        <dbReference type="ARBA" id="ARBA00022431"/>
    </source>
</evidence>
<dbReference type="GO" id="GO:0039615">
    <property type="term" value="C:T=1 icosahedral viral capsid"/>
    <property type="evidence" value="ECO:0007669"/>
    <property type="project" value="UniProtKB-UniRule"/>
</dbReference>
<feature type="region of interest" description="Disordered" evidence="9">
    <location>
        <begin position="26"/>
        <end position="53"/>
    </location>
</feature>
<evidence type="ECO:0000256" key="8">
    <source>
        <dbReference type="SAM" id="Coils"/>
    </source>
</evidence>
<name>A0AAU7SSK3_9VIRU</name>
<dbReference type="EMBL" id="PP856893">
    <property type="protein sequence ID" value="XBU06440.1"/>
    <property type="molecule type" value="Genomic_DNA"/>
</dbReference>
<evidence type="ECO:0000256" key="7">
    <source>
        <dbReference type="RuleBase" id="RU361230"/>
    </source>
</evidence>
<evidence type="ECO:0000256" key="5">
    <source>
        <dbReference type="ARBA" id="ARBA00022561"/>
    </source>
</evidence>
<proteinExistence type="inferred from homology"/>
<feature type="coiled-coil region" evidence="8">
    <location>
        <begin position="353"/>
        <end position="380"/>
    </location>
</feature>
<evidence type="ECO:0000256" key="2">
    <source>
        <dbReference type="ARBA" id="ARBA00006131"/>
    </source>
</evidence>
<comment type="similarity">
    <text evidence="2 7">Belongs to the anelloviridae capsid protein family.</text>
</comment>
<keyword evidence="5 7" id="KW-0167">Capsid protein</keyword>
<protein>
    <recommendedName>
        <fullName evidence="3 7">Capsid protein</fullName>
    </recommendedName>
</protein>
<feature type="compositionally biased region" description="Basic and acidic residues" evidence="9">
    <location>
        <begin position="671"/>
        <end position="686"/>
    </location>
</feature>
<comment type="function">
    <text evidence="7">Self-assembles to form an icosahedral capsid.</text>
</comment>
<keyword evidence="8" id="KW-0175">Coiled coil</keyword>
<feature type="compositionally biased region" description="Basic and acidic residues" evidence="9">
    <location>
        <begin position="652"/>
        <end position="661"/>
    </location>
</feature>
<feature type="compositionally biased region" description="Polar residues" evidence="9">
    <location>
        <begin position="633"/>
        <end position="644"/>
    </location>
</feature>
<feature type="region of interest" description="Disordered" evidence="9">
    <location>
        <begin position="633"/>
        <end position="698"/>
    </location>
</feature>
<comment type="subcellular location">
    <subcellularLocation>
        <location evidence="1 7">Virion</location>
    </subcellularLocation>
</comment>
<evidence type="ECO:0000256" key="3">
    <source>
        <dbReference type="ARBA" id="ARBA00018091"/>
    </source>
</evidence>
<evidence type="ECO:0000313" key="10">
    <source>
        <dbReference type="EMBL" id="XBU06440.1"/>
    </source>
</evidence>
<reference evidence="10" key="1">
    <citation type="submission" date="2024-05" db="EMBL/GenBank/DDBJ databases">
        <authorList>
            <person name="Laubscher F."/>
            <person name="Chudzinski V."/>
            <person name="Cordey S."/>
            <person name="Hosszu-Fellous K."/>
            <person name="Kaiser L."/>
        </authorList>
    </citation>
    <scope>NUCLEOTIDE SEQUENCE</scope>
    <source>
        <strain evidence="10">1011D3-4</strain>
    </source>
</reference>
<evidence type="ECO:0000256" key="1">
    <source>
        <dbReference type="ARBA" id="ARBA00004328"/>
    </source>
</evidence>
<sequence length="735" mass="86816">MAWRWWKRKRRWWWRKRWTRGRFRRRRTGRPRRRPRRRRVRRKRQWRRGRRRRTYNRRRRRLKKKRRPKLTLRLWQPDMVRNLKVSGYIPIIISGFGTFSRNFSSHLLDKVIKEPFGGGHSTMRFSLQILFEEHLRGLNYWSYSNTDLELVRYRYCKFTFFRHPETDYIVQYNRKTPMGGNILTAPSLHPGSLMLQKYRVLVPSWKTKPKGKGTVSIKIPPPTMLTDKWYFSKDVADLTLLNLNAVSADLRFPFCSPQTNTTCITFQVLSSVYNKFLSITEINPSNSEQKIKQFLDAAMPNNHSANVLNTFKSEGNYSHPSIKTFNGSNRPQSDEYFAKKDSLWANAIFVNTAQSLESLKSKIEQNIKNYKKKVDEEITAVTQRGTSAFYHLVGIYGSSWLNQGRMSPEVLGLYTEVIYNPYTDKGVGNMLWIDPLSKTDNIYRPPQSKCVLKDIPMWQMCFGYIDWVKKELNHWDAPINYRILLRTPYTFPKLYHDTQPEYGFVIVSYNFTAGKMPDGSMYVPIIYRTKWYPYMLNQEAVMEDISRSGPFAPKQEMPSTELVAKYTFKWKLGGNPISEQVVKDPSTQPTYELPATGTVPRRVQVINPKVVGPNISFKSWEIRRGYFSSTSIKRMSEQQETSESYFPGPKRPRIDLPKYEPPEENWSTLQRELRPWTDSEAEKDQSSSEEEEERPLREQLQLQLKEQQHLRRGIQCLFEQLLKTQQGVHVNPCLA</sequence>
<organism evidence="10">
    <name type="scientific">Alphatorquevirus homin9</name>
    <dbReference type="NCBI Taxonomy" id="3048433"/>
    <lineage>
        <taxon>Viruses</taxon>
        <taxon>Monodnaviria</taxon>
        <taxon>Shotokuvirae</taxon>
        <taxon>Commensaviricota</taxon>
        <taxon>Cardeaviricetes</taxon>
        <taxon>Sanitavirales</taxon>
        <taxon>Anelloviridae</taxon>
        <taxon>Alphatorquevirus</taxon>
    </lineage>
</organism>